<evidence type="ECO:0000313" key="3">
    <source>
        <dbReference type="Proteomes" id="UP000321197"/>
    </source>
</evidence>
<protein>
    <submittedName>
        <fullName evidence="2">Uncharacterized protein</fullName>
    </submittedName>
</protein>
<accession>A0A511R0F3</accession>
<dbReference type="Proteomes" id="UP000321197">
    <property type="component" value="Unassembled WGS sequence"/>
</dbReference>
<organism evidence="2 3">
    <name type="scientific">Meiothermus hypogaeus NBRC 106114</name>
    <dbReference type="NCBI Taxonomy" id="1227553"/>
    <lineage>
        <taxon>Bacteria</taxon>
        <taxon>Thermotogati</taxon>
        <taxon>Deinococcota</taxon>
        <taxon>Deinococci</taxon>
        <taxon>Thermales</taxon>
        <taxon>Thermaceae</taxon>
        <taxon>Meiothermus</taxon>
    </lineage>
</organism>
<dbReference type="AlphaFoldDB" id="A0A511R0F3"/>
<proteinExistence type="predicted"/>
<name>A0A511R0F3_9DEIN</name>
<comment type="caution">
    <text evidence="2">The sequence shown here is derived from an EMBL/GenBank/DDBJ whole genome shotgun (WGS) entry which is preliminary data.</text>
</comment>
<keyword evidence="1" id="KW-0812">Transmembrane</keyword>
<keyword evidence="1" id="KW-0472">Membrane</keyword>
<evidence type="ECO:0000256" key="1">
    <source>
        <dbReference type="SAM" id="Phobius"/>
    </source>
</evidence>
<reference evidence="2 3" key="1">
    <citation type="submission" date="2019-07" db="EMBL/GenBank/DDBJ databases">
        <title>Whole genome shotgun sequence of Meiothermus hypogaeus NBRC 106114.</title>
        <authorList>
            <person name="Hosoyama A."/>
            <person name="Uohara A."/>
            <person name="Ohji S."/>
            <person name="Ichikawa N."/>
        </authorList>
    </citation>
    <scope>NUCLEOTIDE SEQUENCE [LARGE SCALE GENOMIC DNA]</scope>
    <source>
        <strain evidence="2 3">NBRC 106114</strain>
    </source>
</reference>
<sequence>MSGQVKAEQLAILINQYGAFLALALAWLGLARPLPWTLARPWLKRNQLAGIRCGQELLLLVKLNRLKPNPTLGLHNLPRLWLR</sequence>
<feature type="transmembrane region" description="Helical" evidence="1">
    <location>
        <begin position="12"/>
        <end position="30"/>
    </location>
</feature>
<dbReference type="EMBL" id="BJXL01000032">
    <property type="protein sequence ID" value="GEM83101.1"/>
    <property type="molecule type" value="Genomic_DNA"/>
</dbReference>
<gene>
    <name evidence="2" type="ORF">MHY01S_12670</name>
</gene>
<keyword evidence="1" id="KW-1133">Transmembrane helix</keyword>
<evidence type="ECO:0000313" key="2">
    <source>
        <dbReference type="EMBL" id="GEM83101.1"/>
    </source>
</evidence>